<dbReference type="InterPro" id="IPR014284">
    <property type="entry name" value="RNA_pol_sigma-70_dom"/>
</dbReference>
<reference evidence="7 8" key="1">
    <citation type="submission" date="2022-01" db="EMBL/GenBank/DDBJ databases">
        <title>Whole genome-based taxonomy of the Shewanellaceae.</title>
        <authorList>
            <person name="Martin-Rodriguez A.J."/>
        </authorList>
    </citation>
    <scope>NUCLEOTIDE SEQUENCE [LARGE SCALE GENOMIC DNA]</scope>
    <source>
        <strain evidence="7 8">DSM 24955</strain>
    </source>
</reference>
<dbReference type="InterPro" id="IPR013324">
    <property type="entry name" value="RNA_pol_sigma_r3/r4-like"/>
</dbReference>
<accession>A0ABT0KKW5</accession>
<dbReference type="InterPro" id="IPR039425">
    <property type="entry name" value="RNA_pol_sigma-70-like"/>
</dbReference>
<dbReference type="InterPro" id="IPR007627">
    <property type="entry name" value="RNA_pol_sigma70_r2"/>
</dbReference>
<gene>
    <name evidence="7" type="ORF">L2737_03850</name>
</gene>
<feature type="domain" description="RNA polymerase sigma-70 region 2" evidence="5">
    <location>
        <begin position="2"/>
        <end position="66"/>
    </location>
</feature>
<dbReference type="SUPFAM" id="SSF88659">
    <property type="entry name" value="Sigma3 and sigma4 domains of RNA polymerase sigma factors"/>
    <property type="match status" value="1"/>
</dbReference>
<feature type="domain" description="RNA polymerase sigma factor 70 region 4 type 2" evidence="6">
    <location>
        <begin position="93"/>
        <end position="144"/>
    </location>
</feature>
<sequence>MRHQGRVYAICFRLSGSHDHADEICQDCFVRLWQKLEQFNGQSQFTTWLHKLSVHQAINSMKAKQRFWHRFLPDSSITDENEQEASRHYEYHRLDKLIMKLPERTRVVFVLSAIEGYQHQEIAEILNIAVGTSKTQYHRAKQMLQEMLS</sequence>
<dbReference type="EMBL" id="JAKIKU010000002">
    <property type="protein sequence ID" value="MCL1044466.1"/>
    <property type="molecule type" value="Genomic_DNA"/>
</dbReference>
<dbReference type="InterPro" id="IPR013325">
    <property type="entry name" value="RNA_pol_sigma_r2"/>
</dbReference>
<dbReference type="NCBIfam" id="TIGR02937">
    <property type="entry name" value="sigma70-ECF"/>
    <property type="match status" value="1"/>
</dbReference>
<keyword evidence="4" id="KW-0804">Transcription</keyword>
<comment type="similarity">
    <text evidence="1">Belongs to the sigma-70 factor family. ECF subfamily.</text>
</comment>
<keyword evidence="8" id="KW-1185">Reference proteome</keyword>
<evidence type="ECO:0000259" key="5">
    <source>
        <dbReference type="Pfam" id="PF04542"/>
    </source>
</evidence>
<dbReference type="InterPro" id="IPR013249">
    <property type="entry name" value="RNA_pol_sigma70_r4_t2"/>
</dbReference>
<evidence type="ECO:0000256" key="2">
    <source>
        <dbReference type="ARBA" id="ARBA00023015"/>
    </source>
</evidence>
<dbReference type="Proteomes" id="UP001202134">
    <property type="component" value="Unassembled WGS sequence"/>
</dbReference>
<keyword evidence="2" id="KW-0805">Transcription regulation</keyword>
<comment type="caution">
    <text evidence="7">The sequence shown here is derived from an EMBL/GenBank/DDBJ whole genome shotgun (WGS) entry which is preliminary data.</text>
</comment>
<evidence type="ECO:0000256" key="1">
    <source>
        <dbReference type="ARBA" id="ARBA00010641"/>
    </source>
</evidence>
<proteinExistence type="inferred from homology"/>
<keyword evidence="3" id="KW-0731">Sigma factor</keyword>
<dbReference type="Pfam" id="PF04542">
    <property type="entry name" value="Sigma70_r2"/>
    <property type="match status" value="1"/>
</dbReference>
<evidence type="ECO:0000313" key="7">
    <source>
        <dbReference type="EMBL" id="MCL1044466.1"/>
    </source>
</evidence>
<evidence type="ECO:0000313" key="8">
    <source>
        <dbReference type="Proteomes" id="UP001202134"/>
    </source>
</evidence>
<dbReference type="Pfam" id="PF08281">
    <property type="entry name" value="Sigma70_r4_2"/>
    <property type="match status" value="1"/>
</dbReference>
<dbReference type="PANTHER" id="PTHR43133">
    <property type="entry name" value="RNA POLYMERASE ECF-TYPE SIGMA FACTO"/>
    <property type="match status" value="1"/>
</dbReference>
<dbReference type="PANTHER" id="PTHR43133:SF46">
    <property type="entry name" value="RNA POLYMERASE SIGMA-70 FACTOR ECF SUBFAMILY"/>
    <property type="match status" value="1"/>
</dbReference>
<evidence type="ECO:0000256" key="3">
    <source>
        <dbReference type="ARBA" id="ARBA00023082"/>
    </source>
</evidence>
<organism evidence="7 8">
    <name type="scientific">Shewanella electrodiphila</name>
    <dbReference type="NCBI Taxonomy" id="934143"/>
    <lineage>
        <taxon>Bacteria</taxon>
        <taxon>Pseudomonadati</taxon>
        <taxon>Pseudomonadota</taxon>
        <taxon>Gammaproteobacteria</taxon>
        <taxon>Alteromonadales</taxon>
        <taxon>Shewanellaceae</taxon>
        <taxon>Shewanella</taxon>
    </lineage>
</organism>
<dbReference type="Gene3D" id="1.10.10.10">
    <property type="entry name" value="Winged helix-like DNA-binding domain superfamily/Winged helix DNA-binding domain"/>
    <property type="match status" value="1"/>
</dbReference>
<dbReference type="SUPFAM" id="SSF88946">
    <property type="entry name" value="Sigma2 domain of RNA polymerase sigma factors"/>
    <property type="match status" value="1"/>
</dbReference>
<dbReference type="CDD" id="cd06171">
    <property type="entry name" value="Sigma70_r4"/>
    <property type="match status" value="1"/>
</dbReference>
<evidence type="ECO:0000256" key="4">
    <source>
        <dbReference type="ARBA" id="ARBA00023163"/>
    </source>
</evidence>
<evidence type="ECO:0000259" key="6">
    <source>
        <dbReference type="Pfam" id="PF08281"/>
    </source>
</evidence>
<protein>
    <submittedName>
        <fullName evidence="7">RNA polymerase sigma factor</fullName>
    </submittedName>
</protein>
<dbReference type="Gene3D" id="1.10.1740.10">
    <property type="match status" value="1"/>
</dbReference>
<name>A0ABT0KKW5_9GAMM</name>
<dbReference type="InterPro" id="IPR036388">
    <property type="entry name" value="WH-like_DNA-bd_sf"/>
</dbReference>